<dbReference type="Pfam" id="PF08282">
    <property type="entry name" value="Hydrolase_3"/>
    <property type="match status" value="1"/>
</dbReference>
<comment type="caution">
    <text evidence="1">The sequence shown here is derived from an EMBL/GenBank/DDBJ whole genome shotgun (WGS) entry which is preliminary data.</text>
</comment>
<evidence type="ECO:0000313" key="1">
    <source>
        <dbReference type="EMBL" id="MEC5387525.1"/>
    </source>
</evidence>
<dbReference type="Proteomes" id="UP001331561">
    <property type="component" value="Unassembled WGS sequence"/>
</dbReference>
<dbReference type="InterPro" id="IPR023214">
    <property type="entry name" value="HAD_sf"/>
</dbReference>
<dbReference type="EMBL" id="JAYXHS010000003">
    <property type="protein sequence ID" value="MEC5387525.1"/>
    <property type="molecule type" value="Genomic_DNA"/>
</dbReference>
<evidence type="ECO:0000313" key="2">
    <source>
        <dbReference type="Proteomes" id="UP001331561"/>
    </source>
</evidence>
<dbReference type="NCBIfam" id="TIGR01484">
    <property type="entry name" value="HAD-SF-IIB"/>
    <property type="match status" value="1"/>
</dbReference>
<keyword evidence="1" id="KW-0378">Hydrolase</keyword>
<keyword evidence="2" id="KW-1185">Reference proteome</keyword>
<dbReference type="Gene3D" id="3.40.50.1000">
    <property type="entry name" value="HAD superfamily/HAD-like"/>
    <property type="match status" value="1"/>
</dbReference>
<sequence>MKSFYVSDLDGTLLDGSGQLSSQSLNILNELLHDGLVFTVASARSVSSMRPILHGLSLNLPVIEFNGAFITDFTTGEHLSVNAMPREVVESICARMRLHGAEPFISSFDGVRDRVHYNEMRNLGMQNYLAQRLAQRDPRFGCPAKLEKAFAEQVVCLTLIGEYAPLAALQSEIEALHADAVETHLFDDLYFPGWPWLTVHDRRATKDQAIHRLAVDYGLESHERVVFGDQLNDVGMLKAAHRGIAVANAVDLVKRSASHVIGHHTEHAVAHFIREDWLRQ</sequence>
<proteinExistence type="predicted"/>
<organism evidence="1 2">
    <name type="scientific">Uliginosibacterium silvisoli</name>
    <dbReference type="NCBI Taxonomy" id="3114758"/>
    <lineage>
        <taxon>Bacteria</taxon>
        <taxon>Pseudomonadati</taxon>
        <taxon>Pseudomonadota</taxon>
        <taxon>Betaproteobacteria</taxon>
        <taxon>Rhodocyclales</taxon>
        <taxon>Zoogloeaceae</taxon>
        <taxon>Uliginosibacterium</taxon>
    </lineage>
</organism>
<reference evidence="1 2" key="1">
    <citation type="submission" date="2024-01" db="EMBL/GenBank/DDBJ databases">
        <title>Uliginosibacterium soil sp. nov.</title>
        <authorList>
            <person name="Lv Y."/>
        </authorList>
    </citation>
    <scope>NUCLEOTIDE SEQUENCE [LARGE SCALE GENOMIC DNA]</scope>
    <source>
        <strain evidence="1 2">H3</strain>
    </source>
</reference>
<dbReference type="GO" id="GO:0016787">
    <property type="term" value="F:hydrolase activity"/>
    <property type="evidence" value="ECO:0007669"/>
    <property type="project" value="UniProtKB-KW"/>
</dbReference>
<gene>
    <name evidence="1" type="ORF">VVD49_17470</name>
</gene>
<dbReference type="PANTHER" id="PTHR10000">
    <property type="entry name" value="PHOSPHOSERINE PHOSPHATASE"/>
    <property type="match status" value="1"/>
</dbReference>
<dbReference type="InterPro" id="IPR036412">
    <property type="entry name" value="HAD-like_sf"/>
</dbReference>
<dbReference type="Gene3D" id="3.30.1240.10">
    <property type="match status" value="1"/>
</dbReference>
<dbReference type="InterPro" id="IPR006379">
    <property type="entry name" value="HAD-SF_hydro_IIB"/>
</dbReference>
<dbReference type="PANTHER" id="PTHR10000:SF8">
    <property type="entry name" value="HAD SUPERFAMILY HYDROLASE-LIKE, TYPE 3"/>
    <property type="match status" value="1"/>
</dbReference>
<name>A0ABU6K964_9RHOO</name>
<accession>A0ABU6K964</accession>
<dbReference type="SUPFAM" id="SSF56784">
    <property type="entry name" value="HAD-like"/>
    <property type="match status" value="1"/>
</dbReference>
<dbReference type="RefSeq" id="WP_327600494.1">
    <property type="nucleotide sequence ID" value="NZ_JAYXHS010000003.1"/>
</dbReference>
<protein>
    <submittedName>
        <fullName evidence="1">HAD-IIB family hydrolase</fullName>
    </submittedName>
</protein>